<evidence type="ECO:0000313" key="1">
    <source>
        <dbReference type="EMBL" id="CAB4164457.1"/>
    </source>
</evidence>
<protein>
    <submittedName>
        <fullName evidence="1">Uncharacterized protein</fullName>
    </submittedName>
</protein>
<organism evidence="1">
    <name type="scientific">uncultured Caudovirales phage</name>
    <dbReference type="NCBI Taxonomy" id="2100421"/>
    <lineage>
        <taxon>Viruses</taxon>
        <taxon>Duplodnaviria</taxon>
        <taxon>Heunggongvirae</taxon>
        <taxon>Uroviricota</taxon>
        <taxon>Caudoviricetes</taxon>
        <taxon>Peduoviridae</taxon>
        <taxon>Maltschvirus</taxon>
        <taxon>Maltschvirus maltsch</taxon>
    </lineage>
</organism>
<gene>
    <name evidence="1" type="ORF">UFOVP826_39</name>
</gene>
<reference evidence="1" key="1">
    <citation type="submission" date="2020-04" db="EMBL/GenBank/DDBJ databases">
        <authorList>
            <person name="Chiriac C."/>
            <person name="Salcher M."/>
            <person name="Ghai R."/>
            <person name="Kavagutti S V."/>
        </authorList>
    </citation>
    <scope>NUCLEOTIDE SEQUENCE</scope>
</reference>
<name>A0A6J5NZK4_9CAUD</name>
<accession>A0A6J5NZK4</accession>
<dbReference type="EMBL" id="LR796765">
    <property type="protein sequence ID" value="CAB4164457.1"/>
    <property type="molecule type" value="Genomic_DNA"/>
</dbReference>
<proteinExistence type="predicted"/>
<sequence>MDYRTISNLARVSRKFWMISRPRRRMLRRFYLEFRQQDKTVEPNSEKSQSYLIKPDW</sequence>